<dbReference type="GO" id="GO:0032259">
    <property type="term" value="P:methylation"/>
    <property type="evidence" value="ECO:0007669"/>
    <property type="project" value="UniProtKB-KW"/>
</dbReference>
<protein>
    <recommendedName>
        <fullName evidence="14">Histone-lysine N-methyltransferase ASHH1</fullName>
    </recommendedName>
</protein>
<feature type="domain" description="SET" evidence="9">
    <location>
        <begin position="195"/>
        <end position="312"/>
    </location>
</feature>
<dbReference type="InterPro" id="IPR046341">
    <property type="entry name" value="SET_dom_sf"/>
</dbReference>
<evidence type="ECO:0000259" key="10">
    <source>
        <dbReference type="PROSITE" id="PS50868"/>
    </source>
</evidence>
<evidence type="ECO:0000256" key="4">
    <source>
        <dbReference type="ARBA" id="ARBA00022603"/>
    </source>
</evidence>
<dbReference type="PROSITE" id="PS50868">
    <property type="entry name" value="POST_SET"/>
    <property type="match status" value="1"/>
</dbReference>
<keyword evidence="7" id="KW-0539">Nucleus</keyword>
<dbReference type="FunFam" id="2.170.270.10:FF:000028">
    <property type="entry name" value="Histone-lysine N-methyltransferase"/>
    <property type="match status" value="1"/>
</dbReference>
<keyword evidence="5" id="KW-0808">Transferase</keyword>
<dbReference type="SMART" id="SM00570">
    <property type="entry name" value="AWS"/>
    <property type="match status" value="1"/>
</dbReference>
<evidence type="ECO:0000256" key="1">
    <source>
        <dbReference type="ARBA" id="ARBA00004123"/>
    </source>
</evidence>
<dbReference type="EMBL" id="JAYMYQ010000003">
    <property type="protein sequence ID" value="KAK7343752.1"/>
    <property type="molecule type" value="Genomic_DNA"/>
</dbReference>
<evidence type="ECO:0000256" key="6">
    <source>
        <dbReference type="ARBA" id="ARBA00022691"/>
    </source>
</evidence>
<dbReference type="Pfam" id="PF00856">
    <property type="entry name" value="SET"/>
    <property type="match status" value="1"/>
</dbReference>
<organism evidence="12 13">
    <name type="scientific">Canavalia gladiata</name>
    <name type="common">Sword bean</name>
    <name type="synonym">Dolichos gladiatus</name>
    <dbReference type="NCBI Taxonomy" id="3824"/>
    <lineage>
        <taxon>Eukaryota</taxon>
        <taxon>Viridiplantae</taxon>
        <taxon>Streptophyta</taxon>
        <taxon>Embryophyta</taxon>
        <taxon>Tracheophyta</taxon>
        <taxon>Spermatophyta</taxon>
        <taxon>Magnoliopsida</taxon>
        <taxon>eudicotyledons</taxon>
        <taxon>Gunneridae</taxon>
        <taxon>Pentapetalae</taxon>
        <taxon>rosids</taxon>
        <taxon>fabids</taxon>
        <taxon>Fabales</taxon>
        <taxon>Fabaceae</taxon>
        <taxon>Papilionoideae</taxon>
        <taxon>50 kb inversion clade</taxon>
        <taxon>NPAAA clade</taxon>
        <taxon>indigoferoid/millettioid clade</taxon>
        <taxon>Phaseoleae</taxon>
        <taxon>Canavalia</taxon>
    </lineage>
</organism>
<evidence type="ECO:0000256" key="2">
    <source>
        <dbReference type="ARBA" id="ARBA00004286"/>
    </source>
</evidence>
<evidence type="ECO:0000256" key="7">
    <source>
        <dbReference type="ARBA" id="ARBA00023242"/>
    </source>
</evidence>
<accession>A0AAN9LX27</accession>
<evidence type="ECO:0000259" key="11">
    <source>
        <dbReference type="PROSITE" id="PS51215"/>
    </source>
</evidence>
<dbReference type="InterPro" id="IPR003616">
    <property type="entry name" value="Post-SET_dom"/>
</dbReference>
<comment type="subcellular location">
    <subcellularLocation>
        <location evidence="2">Chromosome</location>
    </subcellularLocation>
    <subcellularLocation>
        <location evidence="1">Nucleus</location>
    </subcellularLocation>
</comment>
<keyword evidence="8" id="KW-0175">Coiled coil</keyword>
<dbReference type="Pfam" id="PF17907">
    <property type="entry name" value="AWS"/>
    <property type="match status" value="1"/>
</dbReference>
<keyword evidence="3" id="KW-0158">Chromosome</keyword>
<evidence type="ECO:0000256" key="3">
    <source>
        <dbReference type="ARBA" id="ARBA00022454"/>
    </source>
</evidence>
<dbReference type="PANTHER" id="PTHR22884">
    <property type="entry name" value="SET DOMAIN PROTEINS"/>
    <property type="match status" value="1"/>
</dbReference>
<dbReference type="Gene3D" id="2.170.270.10">
    <property type="entry name" value="SET domain"/>
    <property type="match status" value="1"/>
</dbReference>
<evidence type="ECO:0000313" key="13">
    <source>
        <dbReference type="Proteomes" id="UP001367508"/>
    </source>
</evidence>
<evidence type="ECO:0000256" key="5">
    <source>
        <dbReference type="ARBA" id="ARBA00022679"/>
    </source>
</evidence>
<keyword evidence="6" id="KW-0949">S-adenosyl-L-methionine</keyword>
<dbReference type="AlphaFoldDB" id="A0AAN9LX27"/>
<keyword evidence="4" id="KW-0489">Methyltransferase</keyword>
<name>A0AAN9LX27_CANGL</name>
<dbReference type="InterPro" id="IPR050777">
    <property type="entry name" value="SET2_Histone-Lys_MeTrsfase"/>
</dbReference>
<dbReference type="Proteomes" id="UP001367508">
    <property type="component" value="Unassembled WGS sequence"/>
</dbReference>
<dbReference type="PROSITE" id="PS51215">
    <property type="entry name" value="AWS"/>
    <property type="match status" value="1"/>
</dbReference>
<comment type="caution">
    <text evidence="12">The sequence shown here is derived from an EMBL/GenBank/DDBJ whole genome shotgun (WGS) entry which is preliminary data.</text>
</comment>
<evidence type="ECO:0000256" key="8">
    <source>
        <dbReference type="SAM" id="Coils"/>
    </source>
</evidence>
<sequence>MDKREVPTWLCWFWLDHARFRCFNAPPIPKIIAFPNNNNDKYSMPKLFIKALPKPSVHRTSPSTTPPSSFATLQLFFAGTLATRTAYREPSCSRKKSPLQCRRRLSNTTISQMDPHAEEMPHYVHINQNEFFMRRHKKQKEEDIAICECRYDADDPDSACGDSCLNVLTSTECTHGYCPCGILCKNQKFQKCEYAKTKLFKTEGRGWGLLADENIKAGQFVIEYCGEVISWKEAKRRSQAYEIQGLKDAFIICLNASESIDATRKGSLARFINHSCQPNCETRKWNVLGEIRVGIFAKHDIPIGTELAYDYNFEWFGGAKVRCLCGALKCSGFLGAKSRGFQEDTYLWEDDDDRYSVEKIPVYDSAEDEPLSNADGQTEHSLDVIVKAEQLLDSTAFHVQPLDLVQMRGLDVKKIKTEAVDEDMNLYSQDSEQAISQKNAMISRIRSNTAGRNYRIAPRSMSAKRSKAYNGGRFKNLIQKKIDAKFAAGLLASKEAQEEVLNYEKRKDDATAALDSLYDEIRPAIEEHERDSQDSVSTTVAEKWIQACCLKLKSEFDLYSSIIKNVACTAQRTPGQAKPTEVDNENEIKLLTG</sequence>
<dbReference type="SMART" id="SM00317">
    <property type="entry name" value="SET"/>
    <property type="match status" value="1"/>
</dbReference>
<gene>
    <name evidence="12" type="ORF">VNO77_12764</name>
</gene>
<dbReference type="SUPFAM" id="SSF82199">
    <property type="entry name" value="SET domain"/>
    <property type="match status" value="1"/>
</dbReference>
<dbReference type="GO" id="GO:0005634">
    <property type="term" value="C:nucleus"/>
    <property type="evidence" value="ECO:0007669"/>
    <property type="project" value="UniProtKB-SubCell"/>
</dbReference>
<dbReference type="InterPro" id="IPR006560">
    <property type="entry name" value="AWS_dom"/>
</dbReference>
<reference evidence="12 13" key="1">
    <citation type="submission" date="2024-01" db="EMBL/GenBank/DDBJ databases">
        <title>The genomes of 5 underutilized Papilionoideae crops provide insights into root nodulation and disease resistanc.</title>
        <authorList>
            <person name="Jiang F."/>
        </authorList>
    </citation>
    <scope>NUCLEOTIDE SEQUENCE [LARGE SCALE GENOMIC DNA]</scope>
    <source>
        <strain evidence="12">LVBAO_FW01</strain>
        <tissue evidence="12">Leaves</tissue>
    </source>
</reference>
<evidence type="ECO:0000313" key="12">
    <source>
        <dbReference type="EMBL" id="KAK7343752.1"/>
    </source>
</evidence>
<dbReference type="GO" id="GO:0005694">
    <property type="term" value="C:chromosome"/>
    <property type="evidence" value="ECO:0007669"/>
    <property type="project" value="UniProtKB-SubCell"/>
</dbReference>
<dbReference type="PROSITE" id="PS50280">
    <property type="entry name" value="SET"/>
    <property type="match status" value="1"/>
</dbReference>
<evidence type="ECO:0000259" key="9">
    <source>
        <dbReference type="PROSITE" id="PS50280"/>
    </source>
</evidence>
<feature type="domain" description="AWS" evidence="11">
    <location>
        <begin position="142"/>
        <end position="193"/>
    </location>
</feature>
<dbReference type="GO" id="GO:0042054">
    <property type="term" value="F:histone methyltransferase activity"/>
    <property type="evidence" value="ECO:0007669"/>
    <property type="project" value="InterPro"/>
</dbReference>
<evidence type="ECO:0008006" key="14">
    <source>
        <dbReference type="Google" id="ProtNLM"/>
    </source>
</evidence>
<feature type="coiled-coil region" evidence="8">
    <location>
        <begin position="493"/>
        <end position="520"/>
    </location>
</feature>
<proteinExistence type="predicted"/>
<dbReference type="InterPro" id="IPR001214">
    <property type="entry name" value="SET_dom"/>
</dbReference>
<keyword evidence="13" id="KW-1185">Reference proteome</keyword>
<feature type="domain" description="Post-SET" evidence="10">
    <location>
        <begin position="319"/>
        <end position="335"/>
    </location>
</feature>